<name>A0A1J1J044_9DIPT</name>
<feature type="compositionally biased region" description="Polar residues" evidence="2">
    <location>
        <begin position="65"/>
        <end position="74"/>
    </location>
</feature>
<dbReference type="AlphaFoldDB" id="A0A1J1J044"/>
<feature type="compositionally biased region" description="Basic and acidic residues" evidence="2">
    <location>
        <begin position="76"/>
        <end position="97"/>
    </location>
</feature>
<feature type="compositionally biased region" description="Polar residues" evidence="2">
    <location>
        <begin position="317"/>
        <end position="329"/>
    </location>
</feature>
<feature type="region of interest" description="Disordered" evidence="2">
    <location>
        <begin position="50"/>
        <end position="103"/>
    </location>
</feature>
<feature type="coiled-coil region" evidence="1">
    <location>
        <begin position="192"/>
        <end position="281"/>
    </location>
</feature>
<reference evidence="3 4" key="1">
    <citation type="submission" date="2015-04" db="EMBL/GenBank/DDBJ databases">
        <authorList>
            <person name="Syromyatnikov M.Y."/>
            <person name="Popov V.N."/>
        </authorList>
    </citation>
    <scope>NUCLEOTIDE SEQUENCE [LARGE SCALE GENOMIC DNA]</scope>
</reference>
<protein>
    <submittedName>
        <fullName evidence="3">CLUMA_CG018479, isoform A</fullName>
    </submittedName>
</protein>
<sequence length="489" mass="55126">MELRDAQIFSIIQNNFLEPKVYNEDSISNFGDSNIFINFEMSSEPRVAMTNTDAKSDYSIRDESGTSSMENNENLLEIKDSGSNSKGEDSIEVKDDISDPSTVSKVSIEKAHKENSDTAEHVLKSPEVMVNADKKQLNNQPEANDALNSNVDKIVESEEDYDEDLSTTNLPIEDQLQPSVAELEENVTEPFNNNTKNLLNEVKSDIENNEIKKSEQLKENLQENQNELKISLENSKIETSSTTMNASDVNISKAITDNQVKEILTKNVELVEKEGEEEEEEKFVVRFDSKGDSIHEDDFVATPPQSCKENVKKKKISVSQEENIQNISKENVKESPDGNKVVEDNGNNSDENPKFVVRFDSKGNSIEENETNNGEANKEEANKKKSSHKDKTSKDENKALEDEGEEQVDPLNKPTNEIFTSSSLHWSQEDDGIPVITIPLGEILQKYARMLQSNSRYEYYEAGEEESPKIAIKEIKDKGLEEFSISQEL</sequence>
<evidence type="ECO:0000256" key="2">
    <source>
        <dbReference type="SAM" id="MobiDB-lite"/>
    </source>
</evidence>
<evidence type="ECO:0000256" key="1">
    <source>
        <dbReference type="SAM" id="Coils"/>
    </source>
</evidence>
<feature type="compositionally biased region" description="Basic and acidic residues" evidence="2">
    <location>
        <begin position="351"/>
        <end position="361"/>
    </location>
</feature>
<keyword evidence="1" id="KW-0175">Coiled coil</keyword>
<keyword evidence="4" id="KW-1185">Reference proteome</keyword>
<evidence type="ECO:0000313" key="4">
    <source>
        <dbReference type="Proteomes" id="UP000183832"/>
    </source>
</evidence>
<dbReference type="Proteomes" id="UP000183832">
    <property type="component" value="Unassembled WGS sequence"/>
</dbReference>
<accession>A0A1J1J044</accession>
<feature type="compositionally biased region" description="Basic and acidic residues" evidence="2">
    <location>
        <begin position="54"/>
        <end position="64"/>
    </location>
</feature>
<dbReference type="EMBL" id="CVRI01000064">
    <property type="protein sequence ID" value="CRL05172.1"/>
    <property type="molecule type" value="Genomic_DNA"/>
</dbReference>
<proteinExistence type="predicted"/>
<evidence type="ECO:0000313" key="3">
    <source>
        <dbReference type="EMBL" id="CRL05172.1"/>
    </source>
</evidence>
<feature type="compositionally biased region" description="Basic and acidic residues" evidence="2">
    <location>
        <begin position="330"/>
        <end position="343"/>
    </location>
</feature>
<feature type="region of interest" description="Disordered" evidence="2">
    <location>
        <begin position="289"/>
        <end position="417"/>
    </location>
</feature>
<feature type="compositionally biased region" description="Basic and acidic residues" evidence="2">
    <location>
        <begin position="289"/>
        <end position="298"/>
    </location>
</feature>
<organism evidence="3 4">
    <name type="scientific">Clunio marinus</name>
    <dbReference type="NCBI Taxonomy" id="568069"/>
    <lineage>
        <taxon>Eukaryota</taxon>
        <taxon>Metazoa</taxon>
        <taxon>Ecdysozoa</taxon>
        <taxon>Arthropoda</taxon>
        <taxon>Hexapoda</taxon>
        <taxon>Insecta</taxon>
        <taxon>Pterygota</taxon>
        <taxon>Neoptera</taxon>
        <taxon>Endopterygota</taxon>
        <taxon>Diptera</taxon>
        <taxon>Nematocera</taxon>
        <taxon>Chironomoidea</taxon>
        <taxon>Chironomidae</taxon>
        <taxon>Clunio</taxon>
    </lineage>
</organism>
<feature type="compositionally biased region" description="Basic and acidic residues" evidence="2">
    <location>
        <begin position="376"/>
        <end position="401"/>
    </location>
</feature>
<gene>
    <name evidence="3" type="ORF">CLUMA_CG018479</name>
</gene>